<proteinExistence type="predicted"/>
<dbReference type="RefSeq" id="WP_144278957.1">
    <property type="nucleotide sequence ID" value="NZ_CP041730.1"/>
</dbReference>
<dbReference type="Proteomes" id="UP000317550">
    <property type="component" value="Chromosome"/>
</dbReference>
<keyword evidence="1" id="KW-0343">GTPase activation</keyword>
<dbReference type="SMART" id="SM00368">
    <property type="entry name" value="LRR_RI"/>
    <property type="match status" value="8"/>
</dbReference>
<feature type="region of interest" description="Disordered" evidence="4">
    <location>
        <begin position="1"/>
        <end position="22"/>
    </location>
</feature>
<keyword evidence="2" id="KW-0433">Leucine-rich repeat</keyword>
<accession>A0A516SHC2</accession>
<name>A0A516SHC2_9NEIS</name>
<dbReference type="PANTHER" id="PTHR24113">
    <property type="entry name" value="RAN GTPASE-ACTIVATING PROTEIN 1"/>
    <property type="match status" value="1"/>
</dbReference>
<dbReference type="InterPro" id="IPR001611">
    <property type="entry name" value="Leu-rich_rpt"/>
</dbReference>
<dbReference type="GO" id="GO:0031267">
    <property type="term" value="F:small GTPase binding"/>
    <property type="evidence" value="ECO:0007669"/>
    <property type="project" value="TreeGrafter"/>
</dbReference>
<keyword evidence="3" id="KW-0677">Repeat</keyword>
<organism evidence="5 6">
    <name type="scientific">Chitinimonas arctica</name>
    <dbReference type="NCBI Taxonomy" id="2594795"/>
    <lineage>
        <taxon>Bacteria</taxon>
        <taxon>Pseudomonadati</taxon>
        <taxon>Pseudomonadota</taxon>
        <taxon>Betaproteobacteria</taxon>
        <taxon>Neisseriales</taxon>
        <taxon>Chitinibacteraceae</taxon>
        <taxon>Chitinimonas</taxon>
    </lineage>
</organism>
<dbReference type="GO" id="GO:0006913">
    <property type="term" value="P:nucleocytoplasmic transport"/>
    <property type="evidence" value="ECO:0007669"/>
    <property type="project" value="TreeGrafter"/>
</dbReference>
<dbReference type="Gene3D" id="3.80.10.10">
    <property type="entry name" value="Ribonuclease Inhibitor"/>
    <property type="match status" value="3"/>
</dbReference>
<dbReference type="OrthoDB" id="636045at2"/>
<dbReference type="GO" id="GO:0005096">
    <property type="term" value="F:GTPase activator activity"/>
    <property type="evidence" value="ECO:0007669"/>
    <property type="project" value="UniProtKB-KW"/>
</dbReference>
<dbReference type="InterPro" id="IPR027038">
    <property type="entry name" value="RanGap"/>
</dbReference>
<dbReference type="PANTHER" id="PTHR24113:SF12">
    <property type="entry name" value="RAN GTPASE-ACTIVATING PROTEIN 1"/>
    <property type="match status" value="1"/>
</dbReference>
<keyword evidence="6" id="KW-1185">Reference proteome</keyword>
<protein>
    <submittedName>
        <fullName evidence="5">Uncharacterized protein</fullName>
    </submittedName>
</protein>
<reference evidence="6" key="1">
    <citation type="submission" date="2019-07" db="EMBL/GenBank/DDBJ databases">
        <title>Chitinimonas sp. nov., isolated from Ny-Alesund, arctica soil.</title>
        <authorList>
            <person name="Xu Q."/>
            <person name="Peng F."/>
        </authorList>
    </citation>
    <scope>NUCLEOTIDE SEQUENCE [LARGE SCALE GENOMIC DNA]</scope>
    <source>
        <strain evidence="6">R3-44</strain>
    </source>
</reference>
<dbReference type="SUPFAM" id="SSF52047">
    <property type="entry name" value="RNI-like"/>
    <property type="match status" value="1"/>
</dbReference>
<sequence length="316" mass="33745">MDLNLRNLTRASLPSTLPEKTSTGKEGALRLCLSRVTQNDPGFSVLDLSSVPLDMPENATTLFYALAWNTHVKELRLDGTGMGEAGLRLLADILCKNELTQEPAAHLEALYLSGIDIGADAISEFAWALHLVSGLRTLVLSRNPIKCPGAEYLGNWLSLDSCLTELDLARCKIADRGACALVCSLGRNATLTRLDLSGNCLGERAAQAFARALTTGRCGALRELNLEFNYLGDAGGIALAEALRCNCQLRQLRLGGCNLSDSAAQALAEAVCLNQSLCLLDLSLNRIGSAGIQALGKAREVRSGDCTIHGLDQQYV</sequence>
<dbReference type="Pfam" id="PF13516">
    <property type="entry name" value="LRR_6"/>
    <property type="match status" value="5"/>
</dbReference>
<evidence type="ECO:0000256" key="2">
    <source>
        <dbReference type="ARBA" id="ARBA00022614"/>
    </source>
</evidence>
<feature type="compositionally biased region" description="Polar residues" evidence="4">
    <location>
        <begin position="1"/>
        <end position="21"/>
    </location>
</feature>
<evidence type="ECO:0000313" key="6">
    <source>
        <dbReference type="Proteomes" id="UP000317550"/>
    </source>
</evidence>
<gene>
    <name evidence="5" type="ORF">FNU76_15050</name>
</gene>
<evidence type="ECO:0000313" key="5">
    <source>
        <dbReference type="EMBL" id="QDQ27564.1"/>
    </source>
</evidence>
<dbReference type="InterPro" id="IPR032675">
    <property type="entry name" value="LRR_dom_sf"/>
</dbReference>
<evidence type="ECO:0000256" key="4">
    <source>
        <dbReference type="SAM" id="MobiDB-lite"/>
    </source>
</evidence>
<dbReference type="EMBL" id="CP041730">
    <property type="protein sequence ID" value="QDQ27564.1"/>
    <property type="molecule type" value="Genomic_DNA"/>
</dbReference>
<evidence type="ECO:0000256" key="3">
    <source>
        <dbReference type="ARBA" id="ARBA00022737"/>
    </source>
</evidence>
<dbReference type="AlphaFoldDB" id="A0A516SHC2"/>
<dbReference type="KEGG" id="cari:FNU76_15050"/>
<dbReference type="GO" id="GO:0005829">
    <property type="term" value="C:cytosol"/>
    <property type="evidence" value="ECO:0007669"/>
    <property type="project" value="TreeGrafter"/>
</dbReference>
<dbReference type="GO" id="GO:0048471">
    <property type="term" value="C:perinuclear region of cytoplasm"/>
    <property type="evidence" value="ECO:0007669"/>
    <property type="project" value="TreeGrafter"/>
</dbReference>
<evidence type="ECO:0000256" key="1">
    <source>
        <dbReference type="ARBA" id="ARBA00022468"/>
    </source>
</evidence>